<evidence type="ECO:0000313" key="1">
    <source>
        <dbReference type="EMBL" id="BAA04330.1"/>
    </source>
</evidence>
<organism evidence="1">
    <name type="scientific">Pinus thunbergii</name>
    <name type="common">Japanese black pine</name>
    <name type="synonym">Pinus thunbergiana</name>
    <dbReference type="NCBI Taxonomy" id="3350"/>
    <lineage>
        <taxon>Eukaryota</taxon>
        <taxon>Viridiplantae</taxon>
        <taxon>Streptophyta</taxon>
        <taxon>Embryophyta</taxon>
        <taxon>Tracheophyta</taxon>
        <taxon>Spermatophyta</taxon>
        <taxon>Pinopsida</taxon>
        <taxon>Pinidae</taxon>
        <taxon>Conifers I</taxon>
        <taxon>Pinales</taxon>
        <taxon>Pinaceae</taxon>
        <taxon>Pinus</taxon>
        <taxon>Pinus subgen. Pinus</taxon>
    </lineage>
</organism>
<keyword evidence="1" id="KW-0934">Plastid</keyword>
<sequence>MSHIFPRTEFISDPINSIRNHPIKQGLFLFLLRKRREIVLQWKK</sequence>
<dbReference type="EMBL" id="D17510">
    <property type="protein sequence ID" value="BAA04330.1"/>
    <property type="molecule type" value="Genomic_DNA"/>
</dbReference>
<proteinExistence type="predicted"/>
<reference evidence="1" key="3">
    <citation type="journal article" date="1994" name="Proc. Natl. Acad. Sci. U.S.A.">
        <title>Loss of all ndh genes as determined by sequencing the entire chloroplast genome of the black pine Pinus thunbergii.</title>
        <authorList>
            <person name="Wakasugi T."/>
            <person name="Tsudzuki J."/>
            <person name="Ito S."/>
            <person name="Nakashima K."/>
            <person name="Tsudzuki T."/>
            <person name="Sugiura M."/>
        </authorList>
    </citation>
    <scope>NUCLEOTIDE SEQUENCE</scope>
</reference>
<keyword evidence="1" id="KW-0150">Chloroplast</keyword>
<geneLocation type="chloroplast" evidence="1"/>
<dbReference type="GeneID" id="1457640"/>
<reference evidence="1" key="2">
    <citation type="journal article" date="1994" name="Curr. Genet.">
        <title>A new gene encoding tRNA(Pro) (GGG) is present in the chloroplast genome of black pine: a compilation of 32 tRNA genes from black pine chloroplasts.</title>
        <authorList>
            <person name="Tsudzuki J."/>
            <person name="Ito S."/>
            <person name="Tsudzuki T."/>
            <person name="Wakasugi T."/>
            <person name="Sugiura M."/>
        </authorList>
    </citation>
    <scope>NUCLEOTIDE SEQUENCE</scope>
</reference>
<name>Q32935_PINTH</name>
<dbReference type="PIR" id="T07452">
    <property type="entry name" value="T07452"/>
</dbReference>
<dbReference type="RefSeq" id="NP_042373.1">
    <property type="nucleotide sequence ID" value="NC_001631.1"/>
</dbReference>
<protein>
    <submittedName>
        <fullName evidence="1">ORF44a</fullName>
    </submittedName>
</protein>
<accession>Q32935</accession>
<dbReference type="AlphaFoldDB" id="Q32935"/>
<reference evidence="1" key="1">
    <citation type="journal article" date="1993" name="Mol. Gen. Genet.">
        <title>Chloroplast DNA of black pine retains a residual inverted repeat lacking rRNA genes: nucleotide sequences of trnQ, trnK, psbA, trnI and trnH and the absence of rps16.</title>
        <authorList>
            <person name="Tsudzuki J."/>
            <person name="Nakashima K."/>
            <person name="Tsudzuki T."/>
            <person name="Hiratsuka J."/>
            <person name="Shibata M."/>
            <person name="Wakasugi T."/>
            <person name="Sugiura M."/>
        </authorList>
    </citation>
    <scope>NUCLEOTIDE SEQUENCE</scope>
</reference>